<dbReference type="AlphaFoldDB" id="A0A2P6NUP0"/>
<dbReference type="Pfam" id="PF00134">
    <property type="entry name" value="Cyclin_N"/>
    <property type="match status" value="1"/>
</dbReference>
<dbReference type="SMART" id="SM01332">
    <property type="entry name" value="Cyclin_C"/>
    <property type="match status" value="1"/>
</dbReference>
<dbReference type="InterPro" id="IPR006671">
    <property type="entry name" value="Cyclin_N"/>
</dbReference>
<dbReference type="PIRSF" id="PIRSF001771">
    <property type="entry name" value="Cyclin_A_B_D_E"/>
    <property type="match status" value="1"/>
</dbReference>
<reference evidence="8 9" key="1">
    <citation type="journal article" date="2018" name="Genome Biol. Evol.">
        <title>Multiple Roots of Fruiting Body Formation in Amoebozoa.</title>
        <authorList>
            <person name="Hillmann F."/>
            <person name="Forbes G."/>
            <person name="Novohradska S."/>
            <person name="Ferling I."/>
            <person name="Riege K."/>
            <person name="Groth M."/>
            <person name="Westermann M."/>
            <person name="Marz M."/>
            <person name="Spaller T."/>
            <person name="Winckler T."/>
            <person name="Schaap P."/>
            <person name="Glockner G."/>
        </authorList>
    </citation>
    <scope>NUCLEOTIDE SEQUENCE [LARGE SCALE GENOMIC DNA]</scope>
    <source>
        <strain evidence="8 9">Jena</strain>
    </source>
</reference>
<dbReference type="InterPro" id="IPR046965">
    <property type="entry name" value="Cyclin_A/B-like"/>
</dbReference>
<dbReference type="CDD" id="cd20506">
    <property type="entry name" value="CYCLIN_AtCycA-like_rpt2"/>
    <property type="match status" value="1"/>
</dbReference>
<evidence type="ECO:0000256" key="5">
    <source>
        <dbReference type="SAM" id="MobiDB-lite"/>
    </source>
</evidence>
<keyword evidence="1" id="KW-0132">Cell division</keyword>
<evidence type="ECO:0000259" key="7">
    <source>
        <dbReference type="SMART" id="SM01332"/>
    </source>
</evidence>
<feature type="compositionally biased region" description="Polar residues" evidence="5">
    <location>
        <begin position="1"/>
        <end position="10"/>
    </location>
</feature>
<feature type="region of interest" description="Disordered" evidence="5">
    <location>
        <begin position="1"/>
        <end position="106"/>
    </location>
</feature>
<dbReference type="InterPro" id="IPR036915">
    <property type="entry name" value="Cyclin-like_sf"/>
</dbReference>
<dbReference type="GO" id="GO:0051301">
    <property type="term" value="P:cell division"/>
    <property type="evidence" value="ECO:0007669"/>
    <property type="project" value="UniProtKB-KW"/>
</dbReference>
<feature type="compositionally biased region" description="Low complexity" evidence="5">
    <location>
        <begin position="81"/>
        <end position="93"/>
    </location>
</feature>
<dbReference type="InterPro" id="IPR004367">
    <property type="entry name" value="Cyclin_C-dom"/>
</dbReference>
<dbReference type="SUPFAM" id="SSF47954">
    <property type="entry name" value="Cyclin-like"/>
    <property type="match status" value="2"/>
</dbReference>
<feature type="compositionally biased region" description="Acidic residues" evidence="5">
    <location>
        <begin position="95"/>
        <end position="106"/>
    </location>
</feature>
<dbReference type="Gene3D" id="1.10.472.10">
    <property type="entry name" value="Cyclin-like"/>
    <property type="match status" value="2"/>
</dbReference>
<protein>
    <submittedName>
        <fullName evidence="8">Cyclin-A1-2</fullName>
    </submittedName>
</protein>
<dbReference type="EMBL" id="MDYQ01000018">
    <property type="protein sequence ID" value="PRP87684.1"/>
    <property type="molecule type" value="Genomic_DNA"/>
</dbReference>
<dbReference type="InParanoid" id="A0A2P6NUP0"/>
<dbReference type="STRING" id="1890364.A0A2P6NUP0"/>
<feature type="domain" description="Cyclin C-terminal" evidence="7">
    <location>
        <begin position="253"/>
        <end position="372"/>
    </location>
</feature>
<feature type="domain" description="Cyclin-like" evidence="6">
    <location>
        <begin position="160"/>
        <end position="244"/>
    </location>
</feature>
<name>A0A2P6NUP0_9EUKA</name>
<keyword evidence="2 4" id="KW-0195">Cyclin</keyword>
<proteinExistence type="inferred from homology"/>
<accession>A0A2P6NUP0</accession>
<organism evidence="8 9">
    <name type="scientific">Planoprotostelium fungivorum</name>
    <dbReference type="NCBI Taxonomy" id="1890364"/>
    <lineage>
        <taxon>Eukaryota</taxon>
        <taxon>Amoebozoa</taxon>
        <taxon>Evosea</taxon>
        <taxon>Variosea</taxon>
        <taxon>Cavosteliida</taxon>
        <taxon>Cavosteliaceae</taxon>
        <taxon>Planoprotostelium</taxon>
    </lineage>
</organism>
<dbReference type="InterPro" id="IPR039361">
    <property type="entry name" value="Cyclin"/>
</dbReference>
<dbReference type="GO" id="GO:0044772">
    <property type="term" value="P:mitotic cell cycle phase transition"/>
    <property type="evidence" value="ECO:0007669"/>
    <property type="project" value="InterPro"/>
</dbReference>
<dbReference type="OrthoDB" id="5590282at2759"/>
<evidence type="ECO:0000313" key="9">
    <source>
        <dbReference type="Proteomes" id="UP000241769"/>
    </source>
</evidence>
<dbReference type="InterPro" id="IPR013763">
    <property type="entry name" value="Cyclin-like_dom"/>
</dbReference>
<evidence type="ECO:0000256" key="2">
    <source>
        <dbReference type="ARBA" id="ARBA00023127"/>
    </source>
</evidence>
<evidence type="ECO:0000256" key="4">
    <source>
        <dbReference type="RuleBase" id="RU000383"/>
    </source>
</evidence>
<comment type="caution">
    <text evidence="8">The sequence shown here is derived from an EMBL/GenBank/DDBJ whole genome shotgun (WGS) entry which is preliminary data.</text>
</comment>
<dbReference type="Pfam" id="PF02984">
    <property type="entry name" value="Cyclin_C"/>
    <property type="match status" value="1"/>
</dbReference>
<evidence type="ECO:0000313" key="8">
    <source>
        <dbReference type="EMBL" id="PRP87684.1"/>
    </source>
</evidence>
<dbReference type="CDD" id="cd20504">
    <property type="entry name" value="CYCLIN_CCNA_rpt1"/>
    <property type="match status" value="1"/>
</dbReference>
<dbReference type="InterPro" id="IPR048258">
    <property type="entry name" value="Cyclins_cyclin-box"/>
</dbReference>
<dbReference type="GO" id="GO:0016538">
    <property type="term" value="F:cyclin-dependent protein serine/threonine kinase regulator activity"/>
    <property type="evidence" value="ECO:0007669"/>
    <property type="project" value="InterPro"/>
</dbReference>
<evidence type="ECO:0000256" key="3">
    <source>
        <dbReference type="ARBA" id="ARBA00023306"/>
    </source>
</evidence>
<dbReference type="PANTHER" id="PTHR10177">
    <property type="entry name" value="CYCLINS"/>
    <property type="match status" value="1"/>
</dbReference>
<dbReference type="FunFam" id="1.10.472.10:FF:000001">
    <property type="entry name" value="G2/mitotic-specific cyclin"/>
    <property type="match status" value="1"/>
</dbReference>
<evidence type="ECO:0000256" key="1">
    <source>
        <dbReference type="ARBA" id="ARBA00022618"/>
    </source>
</evidence>
<dbReference type="Proteomes" id="UP000241769">
    <property type="component" value="Unassembled WGS sequence"/>
</dbReference>
<keyword evidence="3" id="KW-0131">Cell cycle</keyword>
<dbReference type="SMART" id="SM00385">
    <property type="entry name" value="CYCLIN"/>
    <property type="match status" value="2"/>
</dbReference>
<feature type="compositionally biased region" description="Polar residues" evidence="5">
    <location>
        <begin position="54"/>
        <end position="78"/>
    </location>
</feature>
<gene>
    <name evidence="8" type="ORF">PROFUN_02384</name>
</gene>
<sequence length="374" mass="42629">MNNQTPPGNKSESKGQDSRKKRGAVSGEKGKRPALQDISNRSIGKTTKGKRSATKTVQSVSRTTRSQTRNGPPSANKRTSAHSSQSSDDSMVDPTNEEYFDPMDSSEPEVTEQDLFYSQQYSADIYRNTLRSEIQYQPKFYLPSAVHQELTPKMRSILIDWLVEVAIEFKLNSETLFLAVNYIDRFLSTQSVPKSKLQLLGVTCMMIAAKFEEVWPPSVEDFIFISDNCYTKQEIFAMEVKILNELKFKLVTPTVKCFLKRYLTAAGFCDGDQTVENFCHYLSEMTLLDFEYLRYLPSMLAAAILCISMHTIARHAWNISLQQYTGYSFAIPEFKLCIMRLADCINQPHVYKSVDKKYSKFLTGDIVVSSLPWQ</sequence>
<comment type="similarity">
    <text evidence="4">Belongs to the cyclin family.</text>
</comment>
<feature type="domain" description="Cyclin-like" evidence="6">
    <location>
        <begin position="257"/>
        <end position="343"/>
    </location>
</feature>
<dbReference type="PROSITE" id="PS00292">
    <property type="entry name" value="CYCLINS"/>
    <property type="match status" value="1"/>
</dbReference>
<evidence type="ECO:0000259" key="6">
    <source>
        <dbReference type="SMART" id="SM00385"/>
    </source>
</evidence>
<keyword evidence="9" id="KW-1185">Reference proteome</keyword>